<dbReference type="PANTHER" id="PTHR42737">
    <property type="entry name" value="GLUTATHIONE REDUCTASE"/>
    <property type="match status" value="1"/>
</dbReference>
<dbReference type="InterPro" id="IPR046952">
    <property type="entry name" value="GSHR/TRXR-like"/>
</dbReference>
<dbReference type="SMART" id="SM01178">
    <property type="entry name" value="DUF4217"/>
    <property type="match status" value="1"/>
</dbReference>
<dbReference type="Pfam" id="PF01187">
    <property type="entry name" value="MIF"/>
    <property type="match status" value="1"/>
</dbReference>
<dbReference type="CDD" id="cd17960">
    <property type="entry name" value="DEADc_DDX55"/>
    <property type="match status" value="1"/>
</dbReference>
<dbReference type="CDD" id="cd18787">
    <property type="entry name" value="SF2_C_DEAD"/>
    <property type="match status" value="1"/>
</dbReference>
<dbReference type="Gene3D" id="3.50.50.60">
    <property type="entry name" value="FAD/NAD(P)-binding domain"/>
    <property type="match status" value="2"/>
</dbReference>
<feature type="compositionally biased region" description="Basic and acidic residues" evidence="20">
    <location>
        <begin position="555"/>
        <end position="571"/>
    </location>
</feature>
<feature type="region of interest" description="Disordered" evidence="20">
    <location>
        <begin position="110"/>
        <end position="134"/>
    </location>
</feature>
<evidence type="ECO:0000256" key="4">
    <source>
        <dbReference type="ARBA" id="ARBA00007532"/>
    </source>
</evidence>
<dbReference type="Pfam" id="PF07992">
    <property type="entry name" value="Pyr_redox_2"/>
    <property type="match status" value="1"/>
</dbReference>
<evidence type="ECO:0000256" key="8">
    <source>
        <dbReference type="ARBA" id="ARBA00022630"/>
    </source>
</evidence>
<evidence type="ECO:0000256" key="17">
    <source>
        <dbReference type="ARBA" id="ARBA00023157"/>
    </source>
</evidence>
<comment type="similarity">
    <text evidence="4">Belongs to the class-I pyridine nucleotide-disulfide oxidoreductase family.</text>
</comment>
<dbReference type="PROSITE" id="PS51192">
    <property type="entry name" value="HELICASE_ATP_BIND_1"/>
    <property type="match status" value="1"/>
</dbReference>
<dbReference type="SUPFAM" id="SSF52540">
    <property type="entry name" value="P-loop containing nucleoside triphosphate hydrolases"/>
    <property type="match status" value="2"/>
</dbReference>
<dbReference type="NCBIfam" id="TIGR01421">
    <property type="entry name" value="gluta_reduc_1"/>
    <property type="match status" value="1"/>
</dbReference>
<name>A0ABQ0M1E9_MYCCL</name>
<evidence type="ECO:0000256" key="13">
    <source>
        <dbReference type="ARBA" id="ARBA00022840"/>
    </source>
</evidence>
<dbReference type="InterPro" id="IPR001650">
    <property type="entry name" value="Helicase_C-like"/>
</dbReference>
<evidence type="ECO:0000256" key="16">
    <source>
        <dbReference type="ARBA" id="ARBA00023054"/>
    </source>
</evidence>
<keyword evidence="10" id="KW-0378">Hydrolase</keyword>
<comment type="subcellular location">
    <subcellularLocation>
        <location evidence="2">Nucleus</location>
        <location evidence="2">Nucleolus</location>
    </subcellularLocation>
</comment>
<evidence type="ECO:0000256" key="11">
    <source>
        <dbReference type="ARBA" id="ARBA00022806"/>
    </source>
</evidence>
<comment type="similarity">
    <text evidence="19">Belongs to the DEAD box helicase family. DDX55/SPB4 subfamily.</text>
</comment>
<evidence type="ECO:0000256" key="7">
    <source>
        <dbReference type="ARBA" id="ARBA00022552"/>
    </source>
</evidence>
<feature type="compositionally biased region" description="Basic and acidic residues" evidence="20">
    <location>
        <begin position="603"/>
        <end position="613"/>
    </location>
</feature>
<feature type="region of interest" description="Disordered" evidence="20">
    <location>
        <begin position="583"/>
        <end position="622"/>
    </location>
</feature>
<reference evidence="23" key="1">
    <citation type="submission" date="2014-09" db="EMBL/GenBank/DDBJ databases">
        <title>Genome sequence of the luminous mushroom Mycena chlorophos for searching fungal bioluminescence genes.</title>
        <authorList>
            <person name="Tanaka Y."/>
            <person name="Kasuga D."/>
            <person name="Oba Y."/>
            <person name="Hase S."/>
            <person name="Sato K."/>
            <person name="Oba Y."/>
            <person name="Sakakibara Y."/>
        </authorList>
    </citation>
    <scope>NUCLEOTIDE SEQUENCE</scope>
</reference>
<dbReference type="PROSITE" id="PS00039">
    <property type="entry name" value="DEAD_ATP_HELICASE"/>
    <property type="match status" value="1"/>
</dbReference>
<accession>A0ABQ0M1E9</accession>
<feature type="region of interest" description="Disordered" evidence="20">
    <location>
        <begin position="547"/>
        <end position="571"/>
    </location>
</feature>
<evidence type="ECO:0000256" key="2">
    <source>
        <dbReference type="ARBA" id="ARBA00004604"/>
    </source>
</evidence>
<dbReference type="InterPro" id="IPR014001">
    <property type="entry name" value="Helicase_ATP-bd"/>
</dbReference>
<evidence type="ECO:0000256" key="3">
    <source>
        <dbReference type="ARBA" id="ARBA00005851"/>
    </source>
</evidence>
<keyword evidence="9" id="KW-0547">Nucleotide-binding</keyword>
<dbReference type="SMART" id="SM00487">
    <property type="entry name" value="DEXDc"/>
    <property type="match status" value="1"/>
</dbReference>
<evidence type="ECO:0000256" key="6">
    <source>
        <dbReference type="ARBA" id="ARBA00022517"/>
    </source>
</evidence>
<keyword evidence="8" id="KW-0285">Flavoprotein</keyword>
<keyword evidence="24" id="KW-1185">Reference proteome</keyword>
<feature type="domain" description="Helicase ATP-binding" evidence="21">
    <location>
        <begin position="42"/>
        <end position="239"/>
    </location>
</feature>
<evidence type="ECO:0000313" key="23">
    <source>
        <dbReference type="EMBL" id="GAT55976.1"/>
    </source>
</evidence>
<keyword evidence="17" id="KW-1015">Disulfide bond</keyword>
<comment type="similarity">
    <text evidence="3">Belongs to the MIF family.</text>
</comment>
<keyword evidence="6" id="KW-0690">Ribosome biogenesis</keyword>
<evidence type="ECO:0000256" key="15">
    <source>
        <dbReference type="ARBA" id="ARBA00023002"/>
    </source>
</evidence>
<evidence type="ECO:0000256" key="1">
    <source>
        <dbReference type="ARBA" id="ARBA00001974"/>
    </source>
</evidence>
<dbReference type="PRINTS" id="PR00411">
    <property type="entry name" value="PNDRDTASEI"/>
</dbReference>
<feature type="compositionally biased region" description="Basic residues" evidence="20">
    <location>
        <begin position="589"/>
        <end position="600"/>
    </location>
</feature>
<evidence type="ECO:0000259" key="21">
    <source>
        <dbReference type="PROSITE" id="PS51192"/>
    </source>
</evidence>
<dbReference type="PRINTS" id="PR00368">
    <property type="entry name" value="FADPNR"/>
</dbReference>
<evidence type="ECO:0000256" key="5">
    <source>
        <dbReference type="ARBA" id="ARBA00012607"/>
    </source>
</evidence>
<dbReference type="InterPro" id="IPR023753">
    <property type="entry name" value="FAD/NAD-binding_dom"/>
</dbReference>
<proteinExistence type="inferred from homology"/>
<dbReference type="NCBIfam" id="NF004776">
    <property type="entry name" value="PRK06116.1"/>
    <property type="match status" value="1"/>
</dbReference>
<dbReference type="InterPro" id="IPR011545">
    <property type="entry name" value="DEAD/DEAH_box_helicase_dom"/>
</dbReference>
<dbReference type="InterPro" id="IPR014347">
    <property type="entry name" value="Tautomerase/MIF_sf"/>
</dbReference>
<dbReference type="Gene3D" id="3.30.429.10">
    <property type="entry name" value="Macrophage Migration Inhibitory Factor"/>
    <property type="match status" value="1"/>
</dbReference>
<dbReference type="SUPFAM" id="SSF55424">
    <property type="entry name" value="FAD/NAD-linked reductases, dimerisation (C-terminal) domain"/>
    <property type="match status" value="1"/>
</dbReference>
<dbReference type="Pfam" id="PF00270">
    <property type="entry name" value="DEAD"/>
    <property type="match status" value="1"/>
</dbReference>
<dbReference type="Proteomes" id="UP000815677">
    <property type="component" value="Unassembled WGS sequence"/>
</dbReference>
<keyword evidence="7" id="KW-0698">rRNA processing</keyword>
<dbReference type="Pfam" id="PF02852">
    <property type="entry name" value="Pyr_redox_dim"/>
    <property type="match status" value="1"/>
</dbReference>
<dbReference type="InterPro" id="IPR006322">
    <property type="entry name" value="Glutathione_Rdtase_euk/bac"/>
</dbReference>
<keyword evidence="11" id="KW-0347">Helicase</keyword>
<evidence type="ECO:0000256" key="9">
    <source>
        <dbReference type="ARBA" id="ARBA00022741"/>
    </source>
</evidence>
<dbReference type="Pfam" id="PF23681">
    <property type="entry name" value="CTT_SPB4"/>
    <property type="match status" value="1"/>
</dbReference>
<dbReference type="Gene3D" id="3.30.390.30">
    <property type="match status" value="1"/>
</dbReference>
<feature type="domain" description="Helicase C-terminal" evidence="22">
    <location>
        <begin position="279"/>
        <end position="450"/>
    </location>
</feature>
<evidence type="ECO:0000256" key="10">
    <source>
        <dbReference type="ARBA" id="ARBA00022801"/>
    </source>
</evidence>
<evidence type="ECO:0000259" key="22">
    <source>
        <dbReference type="PROSITE" id="PS51194"/>
    </source>
</evidence>
<evidence type="ECO:0000256" key="19">
    <source>
        <dbReference type="ARBA" id="ARBA00038002"/>
    </source>
</evidence>
<comment type="cofactor">
    <cofactor evidence="1">
        <name>FAD</name>
        <dbReference type="ChEBI" id="CHEBI:57692"/>
    </cofactor>
</comment>
<dbReference type="SUPFAM" id="SSF51905">
    <property type="entry name" value="FAD/NAD(P)-binding domain"/>
    <property type="match status" value="1"/>
</dbReference>
<dbReference type="Gene3D" id="3.40.50.300">
    <property type="entry name" value="P-loop containing nucleotide triphosphate hydrolases"/>
    <property type="match status" value="2"/>
</dbReference>
<dbReference type="EC" id="1.8.1.7" evidence="5"/>
<dbReference type="InterPro" id="IPR016156">
    <property type="entry name" value="FAD/NAD-linked_Rdtase_dimer_sf"/>
</dbReference>
<keyword evidence="14" id="KW-0694">RNA-binding</keyword>
<sequence>MSNTNAFGGSWASLPTSLTPWIFDVIQSMGHTQMTPVQASTIPLFMQHKDVVVEAVTGSGKTLAFVIPVLERLVRRERKLRKQEIGALIISPTRELATQIHSVFSLFTAAQPRPPDDEDSEEPSKPEYPDPLLLISSDASSPAQDIQRFTETGADIVIGTPGRVEEFLLGKGKNVVSVKELEVLVLDEADRLLDLGFQAAVTRIITHLPKQRRTGLFSATMTDADALSELVRVGLRNPSRIVVKVQSKKLKGTPGATIEERRIPAGLKIHYVACNASEKVIQLTRIIASEVAEHKASRFIVYFATGACVDYFYRVLQILLPKGITLFSLHGHLQPAARTRTLTSFSDAPATPRSPAILLATDVAARGLDLPLLDTIIQFDPPSDPKAFSHRCGRTARAGRSGRAWVLLVGREAAYVDFLAIRKVPISQRPCFGKARHGEDESSPEDEEVSEFLSRIRTLLLTDRAIHDQAAKAFVSFVRAYSKHEASYIFRVKDLDLLGVAKSYGLLRLPQMPELRDIAREGWEDVPVDWDTFAYLDKAQETKRVAAAASAHKVSKAEREKRRSERAEKKKLNAAWSDKVVKKEEREKRREKKDKKRKWAKMQAEEAKLKPSEDAMDAEGDDDDWDELAREERMAKKLRKGELALNHDLALSVRSRSAIARLSLISRNLATMPPIFDKPTVAKYDLVLIGGGSGGSGCSRRAASYGKKVAVVEMTGILGGTCVNVEGLSARQEMQQAVERLSQIMWHAADLQEKIDNHTAGYHLKGSGNGPKFDWATFKPQRDAYIRRLNGIYASNFEREGVEHHHGYGRLTSATSIEVTRPDGQKYTLNTDNICIATGGHPTIPSDEEIPGASLGIDSDGFFALEEQPKRVAVVGAGYIAVELAGVFNGLGSETHLVIRGETVLRTFDPAIQETLTPWMEHTGVNIHKSSKVTRVTGEKGKTLTITTDKGETLEVDALVWAIGRKSLTSNMGLEEVGVNLNSKGDIIVDEYQNTNIPGITAIGDVQGKALLTPVAIAAGRRLSNRLFGPPEFKDDKLSYDNIPTVVFSHPTIGTVGLTEPQAREKYGDSVKIYKTSFRSLYFSMIEEHHKEPSMFKIICVGPEERVVGIHILGAGSDEMMQGFAVAVKMNARKQDLDDTVAIHPTSAEELFRATSGAWLRATSVPVLSFTPPCPPSTSRYLFSPSQCEYDSVDTLQVNVDIPDEQALAIEFSAISAKILNKPESLIAVCITVNKTLTFAGTFKPAFNLVITSLGNLNPQANEKYSAEFTEFLDAKLGIPNDRGYITFHDPGRAYLGYQGTTCAAIFKD</sequence>
<dbReference type="EMBL" id="DF849190">
    <property type="protein sequence ID" value="GAT55976.1"/>
    <property type="molecule type" value="Genomic_DNA"/>
</dbReference>
<dbReference type="InterPro" id="IPR056330">
    <property type="entry name" value="CTT_SPB4"/>
</dbReference>
<dbReference type="InterPro" id="IPR027417">
    <property type="entry name" value="P-loop_NTPase"/>
</dbReference>
<keyword evidence="15" id="KW-0560">Oxidoreductase</keyword>
<dbReference type="InterPro" id="IPR000629">
    <property type="entry name" value="RNA-helicase_DEAD-box_CS"/>
</dbReference>
<organism evidence="23 24">
    <name type="scientific">Mycena chlorophos</name>
    <name type="common">Agaric fungus</name>
    <name type="synonym">Agaricus chlorophos</name>
    <dbReference type="NCBI Taxonomy" id="658473"/>
    <lineage>
        <taxon>Eukaryota</taxon>
        <taxon>Fungi</taxon>
        <taxon>Dikarya</taxon>
        <taxon>Basidiomycota</taxon>
        <taxon>Agaricomycotina</taxon>
        <taxon>Agaricomycetes</taxon>
        <taxon>Agaricomycetidae</taxon>
        <taxon>Agaricales</taxon>
        <taxon>Marasmiineae</taxon>
        <taxon>Mycenaceae</taxon>
        <taxon>Mycena</taxon>
    </lineage>
</organism>
<evidence type="ECO:0000256" key="20">
    <source>
        <dbReference type="SAM" id="MobiDB-lite"/>
    </source>
</evidence>
<dbReference type="InterPro" id="IPR025313">
    <property type="entry name" value="SPB4-like_CTE"/>
</dbReference>
<evidence type="ECO:0000256" key="18">
    <source>
        <dbReference type="ARBA" id="ARBA00023284"/>
    </source>
</evidence>
<dbReference type="InterPro" id="IPR001398">
    <property type="entry name" value="Macrophage_inhib_fac"/>
</dbReference>
<evidence type="ECO:0000256" key="14">
    <source>
        <dbReference type="ARBA" id="ARBA00022884"/>
    </source>
</evidence>
<dbReference type="InterPro" id="IPR004099">
    <property type="entry name" value="Pyr_nucl-diS_OxRdtase_dimer"/>
</dbReference>
<dbReference type="InterPro" id="IPR036188">
    <property type="entry name" value="FAD/NAD-bd_sf"/>
</dbReference>
<dbReference type="SUPFAM" id="SSF55331">
    <property type="entry name" value="Tautomerase/MIF"/>
    <property type="match status" value="1"/>
</dbReference>
<dbReference type="SMART" id="SM00490">
    <property type="entry name" value="HELICc"/>
    <property type="match status" value="1"/>
</dbReference>
<keyword evidence="16" id="KW-0175">Coiled coil</keyword>
<gene>
    <name evidence="23" type="ORF">MCHLO_12687</name>
</gene>
<evidence type="ECO:0000256" key="12">
    <source>
        <dbReference type="ARBA" id="ARBA00022827"/>
    </source>
</evidence>
<keyword evidence="12" id="KW-0274">FAD</keyword>
<dbReference type="PANTHER" id="PTHR42737:SF2">
    <property type="entry name" value="GLUTATHIONE REDUCTASE"/>
    <property type="match status" value="1"/>
</dbReference>
<evidence type="ECO:0000313" key="24">
    <source>
        <dbReference type="Proteomes" id="UP000815677"/>
    </source>
</evidence>
<keyword evidence="13" id="KW-0067">ATP-binding</keyword>
<dbReference type="PROSITE" id="PS51194">
    <property type="entry name" value="HELICASE_CTER"/>
    <property type="match status" value="1"/>
</dbReference>
<dbReference type="Pfam" id="PF13959">
    <property type="entry name" value="CTE_SPB4"/>
    <property type="match status" value="1"/>
</dbReference>
<keyword evidence="18" id="KW-0676">Redox-active center</keyword>
<protein>
    <recommendedName>
        <fullName evidence="5">glutathione-disulfide reductase</fullName>
        <ecNumber evidence="5">1.8.1.7</ecNumber>
    </recommendedName>
</protein>
<dbReference type="Pfam" id="PF00271">
    <property type="entry name" value="Helicase_C"/>
    <property type="match status" value="1"/>
</dbReference>